<dbReference type="CDD" id="cd21141">
    <property type="entry name" value="Cas6_III-like"/>
    <property type="match status" value="1"/>
</dbReference>
<feature type="domain" description="CRISPR-associated protein Cas6 C-terminal" evidence="1">
    <location>
        <begin position="125"/>
        <end position="241"/>
    </location>
</feature>
<accession>A0A2R3SZR7</accession>
<evidence type="ECO:0000313" key="2">
    <source>
        <dbReference type="EMBL" id="AVP80785.1"/>
    </source>
</evidence>
<name>A0A2R3SZR7_STAEP</name>
<reference evidence="2" key="1">
    <citation type="journal article" date="2018" name="Infect. Genet. Evol.">
        <title>First description of novel arginine catabolic mobile elements (ACMEs) types IV and V harboring a kdp operon in Staphylococcus epidermidis characterized by whole genome sequencing.</title>
        <authorList>
            <person name="O'Connor A.M."/>
            <person name="McManus B.A."/>
            <person name="Coleman D.C."/>
        </authorList>
    </citation>
    <scope>NUCLEOTIDE SEQUENCE</scope>
    <source>
        <strain evidence="2">PS19PH</strain>
    </source>
</reference>
<dbReference type="GO" id="GO:0016788">
    <property type="term" value="F:hydrolase activity, acting on ester bonds"/>
    <property type="evidence" value="ECO:0007669"/>
    <property type="project" value="InterPro"/>
</dbReference>
<sequence length="244" mass="28965">MINKITVELDLPDNIRFQYLGSILHGVLMDYLPNDIADQLHHEFAYSPLKQRIYYKSKKVIWEIVCMSDNLFKEIVKLFSSKNSLLLKYYQTNIDIQSFQIEKINVQNIMNQLLQTEDLNRYVRLNIQTPMSFKYQSSYMIFPDVKRFFRSIMIQFDAFFEEYKMYDKETLDFLMKNVNIVDYKLKSTRFNLEKVKIPSFTGEMVFKIKGPLPFLQLTHFLLKFGEFSGSGMKTSLGMGKYSII</sequence>
<dbReference type="AlphaFoldDB" id="A0A2R3SZR7"/>
<dbReference type="EMBL" id="MG787423">
    <property type="protein sequence ID" value="AVP80785.1"/>
    <property type="molecule type" value="Genomic_DNA"/>
</dbReference>
<organism evidence="2">
    <name type="scientific">Staphylococcus epidermidis</name>
    <dbReference type="NCBI Taxonomy" id="1282"/>
    <lineage>
        <taxon>Bacteria</taxon>
        <taxon>Bacillati</taxon>
        <taxon>Bacillota</taxon>
        <taxon>Bacilli</taxon>
        <taxon>Bacillales</taxon>
        <taxon>Staphylococcaceae</taxon>
        <taxon>Staphylococcus</taxon>
    </lineage>
</organism>
<proteinExistence type="predicted"/>
<dbReference type="NCBIfam" id="TIGR01877">
    <property type="entry name" value="cas_cas6"/>
    <property type="match status" value="1"/>
</dbReference>
<dbReference type="InterPro" id="IPR019267">
    <property type="entry name" value="CRISPR-assoc_Cas6_C"/>
</dbReference>
<dbReference type="Gene3D" id="3.30.70.1900">
    <property type="match status" value="1"/>
</dbReference>
<dbReference type="Pfam" id="PF10040">
    <property type="entry name" value="CRISPR_Cas6"/>
    <property type="match status" value="1"/>
</dbReference>
<protein>
    <recommendedName>
        <fullName evidence="1">CRISPR-associated protein Cas6 C-terminal domain-containing protein</fullName>
    </recommendedName>
</protein>
<dbReference type="InterPro" id="IPR010156">
    <property type="entry name" value="CRISPR-assoc_prot_Cas6"/>
</dbReference>
<dbReference type="RefSeq" id="WP_002469397.1">
    <property type="nucleotide sequence ID" value="NZ_CAJUVX010000020.1"/>
</dbReference>
<evidence type="ECO:0000259" key="1">
    <source>
        <dbReference type="Pfam" id="PF10040"/>
    </source>
</evidence>